<dbReference type="EMBL" id="JBHRYB010000005">
    <property type="protein sequence ID" value="MFC3680060.1"/>
    <property type="molecule type" value="Genomic_DNA"/>
</dbReference>
<dbReference type="Proteomes" id="UP001595722">
    <property type="component" value="Unassembled WGS sequence"/>
</dbReference>
<dbReference type="InterPro" id="IPR004622">
    <property type="entry name" value="DNA_pol_HolB"/>
</dbReference>
<dbReference type="RefSeq" id="WP_376865898.1">
    <property type="nucleotide sequence ID" value="NZ_JBHRYB010000005.1"/>
</dbReference>
<reference evidence="10" key="1">
    <citation type="journal article" date="2019" name="Int. J. Syst. Evol. Microbiol.">
        <title>The Global Catalogue of Microorganisms (GCM) 10K type strain sequencing project: providing services to taxonomists for standard genome sequencing and annotation.</title>
        <authorList>
            <consortium name="The Broad Institute Genomics Platform"/>
            <consortium name="The Broad Institute Genome Sequencing Center for Infectious Disease"/>
            <person name="Wu L."/>
            <person name="Ma J."/>
        </authorList>
    </citation>
    <scope>NUCLEOTIDE SEQUENCE [LARGE SCALE GENOMIC DNA]</scope>
    <source>
        <strain evidence="10">KCTC 42424</strain>
    </source>
</reference>
<dbReference type="GO" id="GO:0003887">
    <property type="term" value="F:DNA-directed DNA polymerase activity"/>
    <property type="evidence" value="ECO:0007669"/>
    <property type="project" value="UniProtKB-EC"/>
</dbReference>
<comment type="catalytic activity">
    <reaction evidence="7">
        <text>DNA(n) + a 2'-deoxyribonucleoside 5'-triphosphate = DNA(n+1) + diphosphate</text>
        <dbReference type="Rhea" id="RHEA:22508"/>
        <dbReference type="Rhea" id="RHEA-COMP:17339"/>
        <dbReference type="Rhea" id="RHEA-COMP:17340"/>
        <dbReference type="ChEBI" id="CHEBI:33019"/>
        <dbReference type="ChEBI" id="CHEBI:61560"/>
        <dbReference type="ChEBI" id="CHEBI:173112"/>
        <dbReference type="EC" id="2.7.7.7"/>
    </reaction>
</comment>
<evidence type="ECO:0000259" key="8">
    <source>
        <dbReference type="Pfam" id="PF09115"/>
    </source>
</evidence>
<evidence type="ECO:0000256" key="7">
    <source>
        <dbReference type="ARBA" id="ARBA00049244"/>
    </source>
</evidence>
<dbReference type="SUPFAM" id="SSF52540">
    <property type="entry name" value="P-loop containing nucleoside triphosphate hydrolases"/>
    <property type="match status" value="1"/>
</dbReference>
<evidence type="ECO:0000256" key="5">
    <source>
        <dbReference type="ARBA" id="ARBA00022705"/>
    </source>
</evidence>
<dbReference type="SUPFAM" id="SSF48019">
    <property type="entry name" value="post-AAA+ oligomerization domain-like"/>
    <property type="match status" value="1"/>
</dbReference>
<keyword evidence="4 9" id="KW-0548">Nucleotidyltransferase</keyword>
<dbReference type="NCBIfam" id="TIGR00678">
    <property type="entry name" value="holB"/>
    <property type="match status" value="1"/>
</dbReference>
<evidence type="ECO:0000256" key="3">
    <source>
        <dbReference type="ARBA" id="ARBA00022679"/>
    </source>
</evidence>
<dbReference type="PANTHER" id="PTHR11669:SF8">
    <property type="entry name" value="DNA POLYMERASE III SUBUNIT DELTA"/>
    <property type="match status" value="1"/>
</dbReference>
<evidence type="ECO:0000313" key="10">
    <source>
        <dbReference type="Proteomes" id="UP001595722"/>
    </source>
</evidence>
<evidence type="ECO:0000256" key="2">
    <source>
        <dbReference type="ARBA" id="ARBA00014363"/>
    </source>
</evidence>
<proteinExistence type="predicted"/>
<dbReference type="InterPro" id="IPR027417">
    <property type="entry name" value="P-loop_NTPase"/>
</dbReference>
<organism evidence="9 10">
    <name type="scientific">Bacterioplanoides pacificum</name>
    <dbReference type="NCBI Taxonomy" id="1171596"/>
    <lineage>
        <taxon>Bacteria</taxon>
        <taxon>Pseudomonadati</taxon>
        <taxon>Pseudomonadota</taxon>
        <taxon>Gammaproteobacteria</taxon>
        <taxon>Oceanospirillales</taxon>
        <taxon>Oceanospirillaceae</taxon>
        <taxon>Bacterioplanoides</taxon>
    </lineage>
</organism>
<keyword evidence="5" id="KW-0235">DNA replication</keyword>
<dbReference type="Gene3D" id="3.40.50.300">
    <property type="entry name" value="P-loop containing nucleotide triphosphate hydrolases"/>
    <property type="match status" value="1"/>
</dbReference>
<dbReference type="Pfam" id="PF09115">
    <property type="entry name" value="DNApol3-delta_C"/>
    <property type="match status" value="1"/>
</dbReference>
<dbReference type="EC" id="2.7.7.7" evidence="1"/>
<dbReference type="InterPro" id="IPR015199">
    <property type="entry name" value="DNA_pol_III_delta_C"/>
</dbReference>
<name>A0ABV7VR93_9GAMM</name>
<feature type="domain" description="DNA polymerase III delta subunit C-terminal" evidence="8">
    <location>
        <begin position="214"/>
        <end position="326"/>
    </location>
</feature>
<dbReference type="Gene3D" id="1.20.272.10">
    <property type="match status" value="1"/>
</dbReference>
<gene>
    <name evidence="9" type="primary">holB</name>
    <name evidence="9" type="ORF">ACFOMG_08040</name>
</gene>
<dbReference type="InterPro" id="IPR008921">
    <property type="entry name" value="DNA_pol3_clamp-load_cplx_C"/>
</dbReference>
<comment type="caution">
    <text evidence="9">The sequence shown here is derived from an EMBL/GenBank/DDBJ whole genome shotgun (WGS) entry which is preliminary data.</text>
</comment>
<evidence type="ECO:0000256" key="1">
    <source>
        <dbReference type="ARBA" id="ARBA00012417"/>
    </source>
</evidence>
<dbReference type="PANTHER" id="PTHR11669">
    <property type="entry name" value="REPLICATION FACTOR C / DNA POLYMERASE III GAMMA-TAU SUBUNIT"/>
    <property type="match status" value="1"/>
</dbReference>
<accession>A0ABV7VR93</accession>
<evidence type="ECO:0000256" key="6">
    <source>
        <dbReference type="ARBA" id="ARBA00022932"/>
    </source>
</evidence>
<dbReference type="InterPro" id="IPR050238">
    <property type="entry name" value="DNA_Rep/Repair_Clamp_Loader"/>
</dbReference>
<keyword evidence="10" id="KW-1185">Reference proteome</keyword>
<sequence>MSALLPWQQPVWDELVKRQQQQGLPHALMFTGIAGIGKHQLSRSVAQWLLCTEAETNDSPVACGQCHSCQLWQAGSHPDFMLCQPQDNSRQIRIDSIRQVNDFLAQTPQISRCQLVIIRPVEVMNTNAANALLKTLEEPAGESFLLLEAERFGSVLPTIRSRCQRLQLQPPDAAQALAWLQQQGIATDQAQLALRFNPGAPLRARTWLEQQLGQQQQQWLEQFRQWSMALMPLETLVAGWSKLEITDVISWLDLVLSDALKVSLGVDEQQLRYGNLLPQVLAGATLDRSKLITLQRKVMEVQGNLFSGVSHYNKQLLIESLMLDWRQALIPSKTQAQ</sequence>
<keyword evidence="3 9" id="KW-0808">Transferase</keyword>
<protein>
    <recommendedName>
        <fullName evidence="2">DNA polymerase III subunit delta'</fullName>
        <ecNumber evidence="1">2.7.7.7</ecNumber>
    </recommendedName>
</protein>
<evidence type="ECO:0000313" key="9">
    <source>
        <dbReference type="EMBL" id="MFC3680060.1"/>
    </source>
</evidence>
<dbReference type="Pfam" id="PF13177">
    <property type="entry name" value="DNA_pol3_delta2"/>
    <property type="match status" value="1"/>
</dbReference>
<evidence type="ECO:0000256" key="4">
    <source>
        <dbReference type="ARBA" id="ARBA00022695"/>
    </source>
</evidence>
<keyword evidence="6" id="KW-0239">DNA-directed DNA polymerase</keyword>